<sequence length="202" mass="23293">MPARTSKAQARSHKDDYDIAKRALDKDSLFLVLHRIPDQKKPGLYLWSLVSVDHKGDAIHYHCFGRSKDEDGEEVSGDHFWEELQHRRIETFSDLGSRYRSVRTIAYLRVKGYKTSVDIVEALWETVDEHSATVDDAWDPKSDSDRSRAWTLRAIEKLAALRIIIKSKSARAQLESNVLDKARQAEKMWKANPNYQPAVEEV</sequence>
<reference evidence="1" key="1">
    <citation type="journal article" date="2021" name="New Phytol.">
        <title>Evolutionary innovations through gain and loss of genes in the ectomycorrhizal Boletales.</title>
        <authorList>
            <person name="Wu G."/>
            <person name="Miyauchi S."/>
            <person name="Morin E."/>
            <person name="Kuo A."/>
            <person name="Drula E."/>
            <person name="Varga T."/>
            <person name="Kohler A."/>
            <person name="Feng B."/>
            <person name="Cao Y."/>
            <person name="Lipzen A."/>
            <person name="Daum C."/>
            <person name="Hundley H."/>
            <person name="Pangilinan J."/>
            <person name="Johnson J."/>
            <person name="Barry K."/>
            <person name="LaButti K."/>
            <person name="Ng V."/>
            <person name="Ahrendt S."/>
            <person name="Min B."/>
            <person name="Choi I.G."/>
            <person name="Park H."/>
            <person name="Plett J.M."/>
            <person name="Magnuson J."/>
            <person name="Spatafora J.W."/>
            <person name="Nagy L.G."/>
            <person name="Henrissat B."/>
            <person name="Grigoriev I.V."/>
            <person name="Yang Z.L."/>
            <person name="Xu J."/>
            <person name="Martin F.M."/>
        </authorList>
    </citation>
    <scope>NUCLEOTIDE SEQUENCE</scope>
    <source>
        <strain evidence="1">KKN 215</strain>
    </source>
</reference>
<dbReference type="Proteomes" id="UP000813824">
    <property type="component" value="Unassembled WGS sequence"/>
</dbReference>
<accession>A0A8K0XLD0</accession>
<evidence type="ECO:0000313" key="1">
    <source>
        <dbReference type="EMBL" id="KAH8087205.1"/>
    </source>
</evidence>
<dbReference type="AlphaFoldDB" id="A0A8K0XLD0"/>
<evidence type="ECO:0000313" key="2">
    <source>
        <dbReference type="Proteomes" id="UP000813824"/>
    </source>
</evidence>
<name>A0A8K0XLD0_9AGAR</name>
<dbReference type="EMBL" id="JAEVFJ010000041">
    <property type="protein sequence ID" value="KAH8087205.1"/>
    <property type="molecule type" value="Genomic_DNA"/>
</dbReference>
<protein>
    <submittedName>
        <fullName evidence="1">Uncharacterized protein</fullName>
    </submittedName>
</protein>
<keyword evidence="2" id="KW-1185">Reference proteome</keyword>
<proteinExistence type="predicted"/>
<organism evidence="1 2">
    <name type="scientific">Cristinia sonorae</name>
    <dbReference type="NCBI Taxonomy" id="1940300"/>
    <lineage>
        <taxon>Eukaryota</taxon>
        <taxon>Fungi</taxon>
        <taxon>Dikarya</taxon>
        <taxon>Basidiomycota</taxon>
        <taxon>Agaricomycotina</taxon>
        <taxon>Agaricomycetes</taxon>
        <taxon>Agaricomycetidae</taxon>
        <taxon>Agaricales</taxon>
        <taxon>Pleurotineae</taxon>
        <taxon>Stephanosporaceae</taxon>
        <taxon>Cristinia</taxon>
    </lineage>
</organism>
<gene>
    <name evidence="1" type="ORF">BXZ70DRAFT_544918</name>
</gene>
<comment type="caution">
    <text evidence="1">The sequence shown here is derived from an EMBL/GenBank/DDBJ whole genome shotgun (WGS) entry which is preliminary data.</text>
</comment>